<accession>N1PNR9</accession>
<feature type="compositionally biased region" description="Polar residues" evidence="1">
    <location>
        <begin position="797"/>
        <end position="807"/>
    </location>
</feature>
<feature type="region of interest" description="Disordered" evidence="1">
    <location>
        <begin position="513"/>
        <end position="614"/>
    </location>
</feature>
<reference evidence="3 4" key="2">
    <citation type="journal article" date="2012" name="PLoS Pathog.">
        <title>Diverse lifestyles and strategies of plant pathogenesis encoded in the genomes of eighteen Dothideomycetes fungi.</title>
        <authorList>
            <person name="Ohm R.A."/>
            <person name="Feau N."/>
            <person name="Henrissat B."/>
            <person name="Schoch C.L."/>
            <person name="Horwitz B.A."/>
            <person name="Barry K.W."/>
            <person name="Condon B.J."/>
            <person name="Copeland A.C."/>
            <person name="Dhillon B."/>
            <person name="Glaser F."/>
            <person name="Hesse C.N."/>
            <person name="Kosti I."/>
            <person name="LaButti K."/>
            <person name="Lindquist E.A."/>
            <person name="Lucas S."/>
            <person name="Salamov A.A."/>
            <person name="Bradshaw R.E."/>
            <person name="Ciuffetti L."/>
            <person name="Hamelin R.C."/>
            <person name="Kema G.H.J."/>
            <person name="Lawrence C."/>
            <person name="Scott J.A."/>
            <person name="Spatafora J.W."/>
            <person name="Turgeon B.G."/>
            <person name="de Wit P.J.G.M."/>
            <person name="Zhong S."/>
            <person name="Goodwin S.B."/>
            <person name="Grigoriev I.V."/>
        </authorList>
    </citation>
    <scope>NUCLEOTIDE SEQUENCE [LARGE SCALE GENOMIC DNA]</scope>
    <source>
        <strain evidence="4">NZE10 / CBS 128990</strain>
    </source>
</reference>
<feature type="signal peptide" evidence="2">
    <location>
        <begin position="1"/>
        <end position="22"/>
    </location>
</feature>
<dbReference type="EMBL" id="KB446539">
    <property type="protein sequence ID" value="EME44568.1"/>
    <property type="molecule type" value="Genomic_DNA"/>
</dbReference>
<dbReference type="OMA" id="NEGWQNG"/>
<dbReference type="AlphaFoldDB" id="N1PNR9"/>
<keyword evidence="4" id="KW-1185">Reference proteome</keyword>
<proteinExistence type="predicted"/>
<evidence type="ECO:0000313" key="3">
    <source>
        <dbReference type="EMBL" id="EME44568.1"/>
    </source>
</evidence>
<dbReference type="Proteomes" id="UP000016933">
    <property type="component" value="Unassembled WGS sequence"/>
</dbReference>
<dbReference type="eggNOG" id="ENOG502RKRE">
    <property type="taxonomic scope" value="Eukaryota"/>
</dbReference>
<feature type="region of interest" description="Disordered" evidence="1">
    <location>
        <begin position="782"/>
        <end position="815"/>
    </location>
</feature>
<evidence type="ECO:0000313" key="4">
    <source>
        <dbReference type="Proteomes" id="UP000016933"/>
    </source>
</evidence>
<feature type="compositionally biased region" description="Gly residues" evidence="1">
    <location>
        <begin position="527"/>
        <end position="614"/>
    </location>
</feature>
<protein>
    <submittedName>
        <fullName evidence="3">Uncharacterized protein</fullName>
    </submittedName>
</protein>
<feature type="compositionally biased region" description="Low complexity" evidence="1">
    <location>
        <begin position="782"/>
        <end position="793"/>
    </location>
</feature>
<feature type="region of interest" description="Disordered" evidence="1">
    <location>
        <begin position="450"/>
        <end position="486"/>
    </location>
</feature>
<feature type="chain" id="PRO_5004109995" evidence="2">
    <location>
        <begin position="23"/>
        <end position="842"/>
    </location>
</feature>
<gene>
    <name evidence="3" type="ORF">DOTSEDRAFT_24588</name>
</gene>
<name>N1PNR9_DOTSN</name>
<evidence type="ECO:0000256" key="2">
    <source>
        <dbReference type="SAM" id="SignalP"/>
    </source>
</evidence>
<organism evidence="3 4">
    <name type="scientific">Dothistroma septosporum (strain NZE10 / CBS 128990)</name>
    <name type="common">Red band needle blight fungus</name>
    <name type="synonym">Mycosphaerella pini</name>
    <dbReference type="NCBI Taxonomy" id="675120"/>
    <lineage>
        <taxon>Eukaryota</taxon>
        <taxon>Fungi</taxon>
        <taxon>Dikarya</taxon>
        <taxon>Ascomycota</taxon>
        <taxon>Pezizomycotina</taxon>
        <taxon>Dothideomycetes</taxon>
        <taxon>Dothideomycetidae</taxon>
        <taxon>Mycosphaerellales</taxon>
        <taxon>Mycosphaerellaceae</taxon>
        <taxon>Dothistroma</taxon>
    </lineage>
</organism>
<dbReference type="OrthoDB" id="3944128at2759"/>
<dbReference type="HOGENOM" id="CLU_338023_0_0_1"/>
<reference evidence="4" key="1">
    <citation type="journal article" date="2012" name="PLoS Genet.">
        <title>The genomes of the fungal plant pathogens Cladosporium fulvum and Dothistroma septosporum reveal adaptation to different hosts and lifestyles but also signatures of common ancestry.</title>
        <authorList>
            <person name="de Wit P.J.G.M."/>
            <person name="van der Burgt A."/>
            <person name="Oekmen B."/>
            <person name="Stergiopoulos I."/>
            <person name="Abd-Elsalam K.A."/>
            <person name="Aerts A.L."/>
            <person name="Bahkali A.H."/>
            <person name="Beenen H.G."/>
            <person name="Chettri P."/>
            <person name="Cox M.P."/>
            <person name="Datema E."/>
            <person name="de Vries R.P."/>
            <person name="Dhillon B."/>
            <person name="Ganley A.R."/>
            <person name="Griffiths S.A."/>
            <person name="Guo Y."/>
            <person name="Hamelin R.C."/>
            <person name="Henrissat B."/>
            <person name="Kabir M.S."/>
            <person name="Jashni M.K."/>
            <person name="Kema G."/>
            <person name="Klaubauf S."/>
            <person name="Lapidus A."/>
            <person name="Levasseur A."/>
            <person name="Lindquist E."/>
            <person name="Mehrabi R."/>
            <person name="Ohm R.A."/>
            <person name="Owen T.J."/>
            <person name="Salamov A."/>
            <person name="Schwelm A."/>
            <person name="Schijlen E."/>
            <person name="Sun H."/>
            <person name="van den Burg H.A."/>
            <person name="van Ham R.C.H.J."/>
            <person name="Zhang S."/>
            <person name="Goodwin S.B."/>
            <person name="Grigoriev I.V."/>
            <person name="Collemare J."/>
            <person name="Bradshaw R.E."/>
        </authorList>
    </citation>
    <scope>NUCLEOTIDE SEQUENCE [LARGE SCALE GENOMIC DNA]</scope>
    <source>
        <strain evidence="4">NZE10 / CBS 128990</strain>
    </source>
</reference>
<evidence type="ECO:0000256" key="1">
    <source>
        <dbReference type="SAM" id="MobiDB-lite"/>
    </source>
</evidence>
<keyword evidence="2" id="KW-0732">Signal</keyword>
<sequence>MPNTRSWTIFLCCLLSIQDLVGEVTGQQKYGVPLTGNGSAIASKCNAVKQSWVQASGSLFVSVSTFNSTRTFDARSTVYTTLTYLSGNATSATPYTLCDGYPRINGSRTLTSTFVPYTVTSTTLTTTSVFTKLPAPNCTINSKDCAQLEKAYESAKSLETSYYNSPSPNANDAPPIPISPICGPATLVSVSSAVENGVCAMNEASVQLLYWPVTVPSSCDSCHRSNCPTTTTAPSTSGRANTAIWRNITLTSPTVYIAFEGSWSFTSDGKDYTEPAQLVIPQTADAVSSYCGKLGGGYGPPQKVNYADFNSPVPADVYRCQPSCYRDPLPYSAVDSTVTRTYTMSNQTMTETFTPTSYLSIAPTNLCSTIWDDYAPVLSIPEAFKTIKPAGHVDVFGQANVCQFIFDENAVLFDPPIALTEVQSEVKPTLPAYNTAQPTAADTYTALPVETGQAGHPTGHNPARPGEHTPPQVRPTPPPGGGRVEQTATALNVGGYVASGIGLTVPNSAGGQYNGGSNGGLQNEGWQNGGGPNNGGQNGGGHNEGWQNGGGQTVGGQNNGGQNDGGQNGGGQTVGGQNGGGQNGGGQTVGGQNGGGQNGGGQNGGGQNGGGQNGGGQIGGGVTIAVAPGGNGLVINGATTTLVAYASGVTGFDRSSGAASGGSGESGGPHAGYAEVGLVTIGGQPRPYAKQGSQVIIDGQAIARGGTAVIAGQTVSLSSDGTHIEVDTGSGKTTMDLKPAGTTLFGSGQAGYITAAGTTLTYSAADGTTMIDGNILESDSTTTLTSARSSASKTESRSQTTSTGSRPASNTSSAAATSMRNKLDWRYQLPFWLGLAVFLAEL</sequence>